<organism evidence="2">
    <name type="scientific">Laccaria bicolor (strain S238N-H82 / ATCC MYA-4686)</name>
    <name type="common">Bicoloured deceiver</name>
    <name type="synonym">Laccaria laccata var. bicolor</name>
    <dbReference type="NCBI Taxonomy" id="486041"/>
    <lineage>
        <taxon>Eukaryota</taxon>
        <taxon>Fungi</taxon>
        <taxon>Dikarya</taxon>
        <taxon>Basidiomycota</taxon>
        <taxon>Agaricomycotina</taxon>
        <taxon>Agaricomycetes</taxon>
        <taxon>Agaricomycetidae</taxon>
        <taxon>Agaricales</taxon>
        <taxon>Agaricineae</taxon>
        <taxon>Hydnangiaceae</taxon>
        <taxon>Laccaria</taxon>
    </lineage>
</organism>
<dbReference type="KEGG" id="lbc:LACBIDRAFT_308407"/>
<dbReference type="STRING" id="486041.B0CW77"/>
<reference evidence="1 2" key="1">
    <citation type="journal article" date="2008" name="Nature">
        <title>The genome of Laccaria bicolor provides insights into mycorrhizal symbiosis.</title>
        <authorList>
            <person name="Martin F."/>
            <person name="Aerts A."/>
            <person name="Ahren D."/>
            <person name="Brun A."/>
            <person name="Danchin E.G.J."/>
            <person name="Duchaussoy F."/>
            <person name="Gibon J."/>
            <person name="Kohler A."/>
            <person name="Lindquist E."/>
            <person name="Pereda V."/>
            <person name="Salamov A."/>
            <person name="Shapiro H.J."/>
            <person name="Wuyts J."/>
            <person name="Blaudez D."/>
            <person name="Buee M."/>
            <person name="Brokstein P."/>
            <person name="Canbaeck B."/>
            <person name="Cohen D."/>
            <person name="Courty P.E."/>
            <person name="Coutinho P.M."/>
            <person name="Delaruelle C."/>
            <person name="Detter J.C."/>
            <person name="Deveau A."/>
            <person name="DiFazio S."/>
            <person name="Duplessis S."/>
            <person name="Fraissinet-Tachet L."/>
            <person name="Lucic E."/>
            <person name="Frey-Klett P."/>
            <person name="Fourrey C."/>
            <person name="Feussner I."/>
            <person name="Gay G."/>
            <person name="Grimwood J."/>
            <person name="Hoegger P.J."/>
            <person name="Jain P."/>
            <person name="Kilaru S."/>
            <person name="Labbe J."/>
            <person name="Lin Y.C."/>
            <person name="Legue V."/>
            <person name="Le Tacon F."/>
            <person name="Marmeisse R."/>
            <person name="Melayah D."/>
            <person name="Montanini B."/>
            <person name="Muratet M."/>
            <person name="Nehls U."/>
            <person name="Niculita-Hirzel H."/>
            <person name="Oudot-Le Secq M.P."/>
            <person name="Peter M."/>
            <person name="Quesneville H."/>
            <person name="Rajashekar B."/>
            <person name="Reich M."/>
            <person name="Rouhier N."/>
            <person name="Schmutz J."/>
            <person name="Yin T."/>
            <person name="Chalot M."/>
            <person name="Henrissat B."/>
            <person name="Kuees U."/>
            <person name="Lucas S."/>
            <person name="Van de Peer Y."/>
            <person name="Podila G.K."/>
            <person name="Polle A."/>
            <person name="Pukkila P.J."/>
            <person name="Richardson P.M."/>
            <person name="Rouze P."/>
            <person name="Sanders I.R."/>
            <person name="Stajich J.E."/>
            <person name="Tunlid A."/>
            <person name="Tuskan G."/>
            <person name="Grigoriev I.V."/>
        </authorList>
    </citation>
    <scope>NUCLEOTIDE SEQUENCE [LARGE SCALE GENOMIC DNA]</scope>
    <source>
        <strain evidence="2">S238N-H82 / ATCC MYA-4686</strain>
    </source>
</reference>
<dbReference type="GeneID" id="6071307"/>
<evidence type="ECO:0000313" key="2">
    <source>
        <dbReference type="Proteomes" id="UP000001194"/>
    </source>
</evidence>
<evidence type="ECO:0000313" key="1">
    <source>
        <dbReference type="EMBL" id="EDR13023.1"/>
    </source>
</evidence>
<dbReference type="RefSeq" id="XP_001875521.1">
    <property type="nucleotide sequence ID" value="XM_001875486.1"/>
</dbReference>
<dbReference type="AlphaFoldDB" id="B0CW77"/>
<dbReference type="EMBL" id="DS547093">
    <property type="protein sequence ID" value="EDR13023.1"/>
    <property type="molecule type" value="Genomic_DNA"/>
</dbReference>
<protein>
    <submittedName>
        <fullName evidence="1">Predicted protein</fullName>
    </submittedName>
</protein>
<dbReference type="OrthoDB" id="3249298at2759"/>
<name>B0CW77_LACBS</name>
<proteinExistence type="predicted"/>
<keyword evidence="2" id="KW-1185">Reference proteome</keyword>
<dbReference type="Gene3D" id="3.60.130.30">
    <property type="match status" value="1"/>
</dbReference>
<accession>B0CW77</accession>
<dbReference type="Proteomes" id="UP000001194">
    <property type="component" value="Unassembled WGS sequence"/>
</dbReference>
<dbReference type="HOGENOM" id="CLU_171974_0_0_1"/>
<sequence length="112" mass="12859">MTRHYLPDQWKAQERAYNCVLAWLGDELAMCPTLNFKGAFFIVTIKEGDSEIVHIDWSDSRKSMTWVFTMGDWEGAEFVAPQIGVRVPVNAGHLFRVMLRMVAHFTTPIRLG</sequence>
<dbReference type="InParanoid" id="B0CW77"/>
<gene>
    <name evidence="1" type="ORF">LACBIDRAFT_308407</name>
</gene>